<reference evidence="1" key="1">
    <citation type="submission" date="2018-05" db="EMBL/GenBank/DDBJ databases">
        <authorList>
            <person name="Lanie J.A."/>
            <person name="Ng W.-L."/>
            <person name="Kazmierczak K.M."/>
            <person name="Andrzejewski T.M."/>
            <person name="Davidsen T.M."/>
            <person name="Wayne K.J."/>
            <person name="Tettelin H."/>
            <person name="Glass J.I."/>
            <person name="Rusch D."/>
            <person name="Podicherti R."/>
            <person name="Tsui H.-C.T."/>
            <person name="Winkler M.E."/>
        </authorList>
    </citation>
    <scope>NUCLEOTIDE SEQUENCE</scope>
</reference>
<dbReference type="SUPFAM" id="SSF52402">
    <property type="entry name" value="Adenine nucleotide alpha hydrolases-like"/>
    <property type="match status" value="1"/>
</dbReference>
<dbReference type="EMBL" id="UINC01231961">
    <property type="protein sequence ID" value="SVE64724.1"/>
    <property type="molecule type" value="Genomic_DNA"/>
</dbReference>
<dbReference type="AlphaFoldDB" id="A0A383F747"/>
<proteinExistence type="predicted"/>
<protein>
    <recommendedName>
        <fullName evidence="2">Phosphoadenosine phosphosulphate reductase domain-containing protein</fullName>
    </recommendedName>
</protein>
<dbReference type="InterPro" id="IPR014729">
    <property type="entry name" value="Rossmann-like_a/b/a_fold"/>
</dbReference>
<feature type="non-terminal residue" evidence="1">
    <location>
        <position position="64"/>
    </location>
</feature>
<dbReference type="Gene3D" id="3.40.50.620">
    <property type="entry name" value="HUPs"/>
    <property type="match status" value="1"/>
</dbReference>
<accession>A0A383F747</accession>
<gene>
    <name evidence="1" type="ORF">METZ01_LOCUS517578</name>
</gene>
<name>A0A383F747_9ZZZZ</name>
<organism evidence="1">
    <name type="scientific">marine metagenome</name>
    <dbReference type="NCBI Taxonomy" id="408172"/>
    <lineage>
        <taxon>unclassified sequences</taxon>
        <taxon>metagenomes</taxon>
        <taxon>ecological metagenomes</taxon>
    </lineage>
</organism>
<evidence type="ECO:0000313" key="1">
    <source>
        <dbReference type="EMBL" id="SVE64724.1"/>
    </source>
</evidence>
<sequence length="64" mass="7344">MNINWEARQEAFKSVIQNAKSRSRGYDCLIPVSGGKDSTWQVLMCLEYGLNPLAVTWRPPMRTK</sequence>
<evidence type="ECO:0008006" key="2">
    <source>
        <dbReference type="Google" id="ProtNLM"/>
    </source>
</evidence>